<comment type="caution">
    <text evidence="11">The sequence shown here is derived from an EMBL/GenBank/DDBJ whole genome shotgun (WGS) entry which is preliminary data.</text>
</comment>
<accession>A0A4V5ZXS9</accession>
<dbReference type="OrthoDB" id="5774177at2759"/>
<dbReference type="Gene3D" id="1.20.1070.10">
    <property type="entry name" value="Rhodopsin 7-helix transmembrane proteins"/>
    <property type="match status" value="1"/>
</dbReference>
<feature type="transmembrane region" description="Helical" evidence="9">
    <location>
        <begin position="150"/>
        <end position="167"/>
    </location>
</feature>
<name>A0A4V5ZXS9_STECR</name>
<sequence>MSGISASVEVASTSSATFLGTISGVRPPTALSGDDVIAGGFLFLLGVLGLALYGVVCTSMTRMCKEIVGFRFILSQALADIFLLFQFAIWPGLVILSKSEITPASYRWYVHLYLDITWWVMVWNYPIVAWSRLAAVRHPNWFRLLSPRKCFLICSSAWVIGIVQSLVEHQFSWFEPLHYDPELYGLTADWAAYNSGGTHSYYLFFNVSSMILPFPFYGYALFLLFNRHRKQPLLEPSKGRASLTPSLVIVQRQLSIESRLLLPCVVNTVVFVIGQVLITVCSWYSGKWIGWLVMVLFTANSLVNPILYLIFSTVIRRHVFKTCRKRLSSSAIYREYDNSAYKSNGQASGYRHLLRQFSMVKLIPPGHQAAKKTSSATVTERVSSS</sequence>
<evidence type="ECO:0000256" key="8">
    <source>
        <dbReference type="SAM" id="MobiDB-lite"/>
    </source>
</evidence>
<keyword evidence="6" id="KW-0675">Receptor</keyword>
<reference evidence="11 12" key="1">
    <citation type="journal article" date="2015" name="Genome Biol.">
        <title>Comparative genomics of Steinernema reveals deeply conserved gene regulatory networks.</title>
        <authorList>
            <person name="Dillman A.R."/>
            <person name="Macchietto M."/>
            <person name="Porter C.F."/>
            <person name="Rogers A."/>
            <person name="Williams B."/>
            <person name="Antoshechkin I."/>
            <person name="Lee M.M."/>
            <person name="Goodwin Z."/>
            <person name="Lu X."/>
            <person name="Lewis E.E."/>
            <person name="Goodrich-Blair H."/>
            <person name="Stock S.P."/>
            <person name="Adams B.J."/>
            <person name="Sternberg P.W."/>
            <person name="Mortazavi A."/>
        </authorList>
    </citation>
    <scope>NUCLEOTIDE SEQUENCE [LARGE SCALE GENOMIC DNA]</scope>
    <source>
        <strain evidence="11 12">ALL</strain>
    </source>
</reference>
<dbReference type="EMBL" id="AZBU02000011">
    <property type="protein sequence ID" value="TKR60945.1"/>
    <property type="molecule type" value="Genomic_DNA"/>
</dbReference>
<comment type="subcellular location">
    <subcellularLocation>
        <location evidence="1">Membrane</location>
        <topology evidence="1">Multi-pass membrane protein</topology>
    </subcellularLocation>
</comment>
<feature type="transmembrane region" description="Helical" evidence="9">
    <location>
        <begin position="36"/>
        <end position="56"/>
    </location>
</feature>
<dbReference type="CDD" id="cd00637">
    <property type="entry name" value="7tm_classA_rhodopsin-like"/>
    <property type="match status" value="1"/>
</dbReference>
<evidence type="ECO:0000256" key="4">
    <source>
        <dbReference type="ARBA" id="ARBA00023040"/>
    </source>
</evidence>
<evidence type="ECO:0000256" key="2">
    <source>
        <dbReference type="ARBA" id="ARBA00022692"/>
    </source>
</evidence>
<evidence type="ECO:0000256" key="3">
    <source>
        <dbReference type="ARBA" id="ARBA00022989"/>
    </source>
</evidence>
<evidence type="ECO:0000256" key="1">
    <source>
        <dbReference type="ARBA" id="ARBA00004141"/>
    </source>
</evidence>
<evidence type="ECO:0000256" key="5">
    <source>
        <dbReference type="ARBA" id="ARBA00023136"/>
    </source>
</evidence>
<dbReference type="SUPFAM" id="SSF81321">
    <property type="entry name" value="Family A G protein-coupled receptor-like"/>
    <property type="match status" value="1"/>
</dbReference>
<protein>
    <recommendedName>
        <fullName evidence="10">G-protein coupled receptors family 1 profile domain-containing protein</fullName>
    </recommendedName>
</protein>
<keyword evidence="7" id="KW-0807">Transducer</keyword>
<keyword evidence="5 9" id="KW-0472">Membrane</keyword>
<feature type="transmembrane region" description="Helical" evidence="9">
    <location>
        <begin position="260"/>
        <end position="285"/>
    </location>
</feature>
<evidence type="ECO:0000313" key="12">
    <source>
        <dbReference type="Proteomes" id="UP000298663"/>
    </source>
</evidence>
<dbReference type="GO" id="GO:0008188">
    <property type="term" value="F:neuropeptide receptor activity"/>
    <property type="evidence" value="ECO:0007669"/>
    <property type="project" value="TreeGrafter"/>
</dbReference>
<keyword evidence="3 9" id="KW-1133">Transmembrane helix</keyword>
<feature type="transmembrane region" description="Helical" evidence="9">
    <location>
        <begin position="201"/>
        <end position="225"/>
    </location>
</feature>
<evidence type="ECO:0000256" key="7">
    <source>
        <dbReference type="ARBA" id="ARBA00023224"/>
    </source>
</evidence>
<dbReference type="AlphaFoldDB" id="A0A4V5ZXS9"/>
<evidence type="ECO:0000256" key="9">
    <source>
        <dbReference type="SAM" id="Phobius"/>
    </source>
</evidence>
<feature type="transmembrane region" description="Helical" evidence="9">
    <location>
        <begin position="68"/>
        <end position="90"/>
    </location>
</feature>
<dbReference type="GO" id="GO:0005886">
    <property type="term" value="C:plasma membrane"/>
    <property type="evidence" value="ECO:0007669"/>
    <property type="project" value="TreeGrafter"/>
</dbReference>
<dbReference type="PANTHER" id="PTHR24238">
    <property type="entry name" value="G-PROTEIN COUPLED RECEPTOR"/>
    <property type="match status" value="1"/>
</dbReference>
<dbReference type="PANTHER" id="PTHR24238:SF20">
    <property type="entry name" value="G_PROTEIN_RECEP_F1_2 DOMAIN-CONTAINING PROTEIN"/>
    <property type="match status" value="1"/>
</dbReference>
<keyword evidence="4" id="KW-0297">G-protein coupled receptor</keyword>
<gene>
    <name evidence="11" type="ORF">L596_028126</name>
</gene>
<feature type="region of interest" description="Disordered" evidence="8">
    <location>
        <begin position="366"/>
        <end position="385"/>
    </location>
</feature>
<dbReference type="PROSITE" id="PS50262">
    <property type="entry name" value="G_PROTEIN_RECEP_F1_2"/>
    <property type="match status" value="1"/>
</dbReference>
<evidence type="ECO:0000256" key="6">
    <source>
        <dbReference type="ARBA" id="ARBA00023170"/>
    </source>
</evidence>
<feature type="transmembrane region" description="Helical" evidence="9">
    <location>
        <begin position="291"/>
        <end position="311"/>
    </location>
</feature>
<dbReference type="InterPro" id="IPR017452">
    <property type="entry name" value="GPCR_Rhodpsn_7TM"/>
</dbReference>
<feature type="compositionally biased region" description="Polar residues" evidence="8">
    <location>
        <begin position="371"/>
        <end position="385"/>
    </location>
</feature>
<keyword evidence="2 9" id="KW-0812">Transmembrane</keyword>
<feature type="transmembrane region" description="Helical" evidence="9">
    <location>
        <begin position="110"/>
        <end position="130"/>
    </location>
</feature>
<dbReference type="Proteomes" id="UP000298663">
    <property type="component" value="Unassembled WGS sequence"/>
</dbReference>
<organism evidence="11 12">
    <name type="scientific">Steinernema carpocapsae</name>
    <name type="common">Entomopathogenic nematode</name>
    <dbReference type="NCBI Taxonomy" id="34508"/>
    <lineage>
        <taxon>Eukaryota</taxon>
        <taxon>Metazoa</taxon>
        <taxon>Ecdysozoa</taxon>
        <taxon>Nematoda</taxon>
        <taxon>Chromadorea</taxon>
        <taxon>Rhabditida</taxon>
        <taxon>Tylenchina</taxon>
        <taxon>Panagrolaimomorpha</taxon>
        <taxon>Strongyloidoidea</taxon>
        <taxon>Steinernematidae</taxon>
        <taxon>Steinernema</taxon>
    </lineage>
</organism>
<evidence type="ECO:0000259" key="10">
    <source>
        <dbReference type="PROSITE" id="PS50262"/>
    </source>
</evidence>
<proteinExistence type="predicted"/>
<evidence type="ECO:0000313" key="11">
    <source>
        <dbReference type="EMBL" id="TKR60945.1"/>
    </source>
</evidence>
<reference evidence="11 12" key="2">
    <citation type="journal article" date="2019" name="G3 (Bethesda)">
        <title>Hybrid Assembly of the Genome of the Entomopathogenic Nematode Steinernema carpocapsae Identifies the X-Chromosome.</title>
        <authorList>
            <person name="Serra L."/>
            <person name="Macchietto M."/>
            <person name="Macias-Munoz A."/>
            <person name="McGill C.J."/>
            <person name="Rodriguez I.M."/>
            <person name="Rodriguez B."/>
            <person name="Murad R."/>
            <person name="Mortazavi A."/>
        </authorList>
    </citation>
    <scope>NUCLEOTIDE SEQUENCE [LARGE SCALE GENOMIC DNA]</scope>
    <source>
        <strain evidence="11 12">ALL</strain>
    </source>
</reference>
<keyword evidence="12" id="KW-1185">Reference proteome</keyword>
<feature type="domain" description="G-protein coupled receptors family 1 profile" evidence="10">
    <location>
        <begin position="49"/>
        <end position="308"/>
    </location>
</feature>